<feature type="region of interest" description="Disordered" evidence="1">
    <location>
        <begin position="1"/>
        <end position="81"/>
    </location>
</feature>
<dbReference type="EMBL" id="MU853373">
    <property type="protein sequence ID" value="KAK4107455.1"/>
    <property type="molecule type" value="Genomic_DNA"/>
</dbReference>
<keyword evidence="3" id="KW-1185">Reference proteome</keyword>
<reference evidence="2" key="1">
    <citation type="journal article" date="2023" name="Mol. Phylogenet. Evol.">
        <title>Genome-scale phylogeny and comparative genomics of the fungal order Sordariales.</title>
        <authorList>
            <person name="Hensen N."/>
            <person name="Bonometti L."/>
            <person name="Westerberg I."/>
            <person name="Brannstrom I.O."/>
            <person name="Guillou S."/>
            <person name="Cros-Aarteil S."/>
            <person name="Calhoun S."/>
            <person name="Haridas S."/>
            <person name="Kuo A."/>
            <person name="Mondo S."/>
            <person name="Pangilinan J."/>
            <person name="Riley R."/>
            <person name="LaButti K."/>
            <person name="Andreopoulos B."/>
            <person name="Lipzen A."/>
            <person name="Chen C."/>
            <person name="Yan M."/>
            <person name="Daum C."/>
            <person name="Ng V."/>
            <person name="Clum A."/>
            <person name="Steindorff A."/>
            <person name="Ohm R.A."/>
            <person name="Martin F."/>
            <person name="Silar P."/>
            <person name="Natvig D.O."/>
            <person name="Lalanne C."/>
            <person name="Gautier V."/>
            <person name="Ament-Velasquez S.L."/>
            <person name="Kruys A."/>
            <person name="Hutchinson M.I."/>
            <person name="Powell A.J."/>
            <person name="Barry K."/>
            <person name="Miller A.N."/>
            <person name="Grigoriev I.V."/>
            <person name="Debuchy R."/>
            <person name="Gladieux P."/>
            <person name="Hiltunen Thoren M."/>
            <person name="Johannesson H."/>
        </authorList>
    </citation>
    <scope>NUCLEOTIDE SEQUENCE</scope>
    <source>
        <strain evidence="2">CBS 508.74</strain>
    </source>
</reference>
<protein>
    <submittedName>
        <fullName evidence="2">Uncharacterized protein</fullName>
    </submittedName>
</protein>
<name>A0AAN6T6Y8_9PEZI</name>
<dbReference type="AlphaFoldDB" id="A0AAN6T6Y8"/>
<sequence>MRTRDGLVLGPLRRHTPPSRPHPIRKTYPQLQPRPSGRPTRSWRSDGSRAGSAIASSDLSSSQADMIANKESMETDQNSVQVKLRRQFPQERRYAWAEIKERSSYRPLQNRSPSAEQRAVITRMRTGLLRRGSDGRVGREERTGIV</sequence>
<organism evidence="2 3">
    <name type="scientific">Canariomyces notabilis</name>
    <dbReference type="NCBI Taxonomy" id="2074819"/>
    <lineage>
        <taxon>Eukaryota</taxon>
        <taxon>Fungi</taxon>
        <taxon>Dikarya</taxon>
        <taxon>Ascomycota</taxon>
        <taxon>Pezizomycotina</taxon>
        <taxon>Sordariomycetes</taxon>
        <taxon>Sordariomycetidae</taxon>
        <taxon>Sordariales</taxon>
        <taxon>Chaetomiaceae</taxon>
        <taxon>Canariomyces</taxon>
    </lineage>
</organism>
<proteinExistence type="predicted"/>
<gene>
    <name evidence="2" type="ORF">N656DRAFT_785236</name>
</gene>
<dbReference type="RefSeq" id="XP_064665025.1">
    <property type="nucleotide sequence ID" value="XM_064816334.1"/>
</dbReference>
<reference evidence="2" key="2">
    <citation type="submission" date="2023-05" db="EMBL/GenBank/DDBJ databases">
        <authorList>
            <consortium name="Lawrence Berkeley National Laboratory"/>
            <person name="Steindorff A."/>
            <person name="Hensen N."/>
            <person name="Bonometti L."/>
            <person name="Westerberg I."/>
            <person name="Brannstrom I.O."/>
            <person name="Guillou S."/>
            <person name="Cros-Aarteil S."/>
            <person name="Calhoun S."/>
            <person name="Haridas S."/>
            <person name="Kuo A."/>
            <person name="Mondo S."/>
            <person name="Pangilinan J."/>
            <person name="Riley R."/>
            <person name="Labutti K."/>
            <person name="Andreopoulos B."/>
            <person name="Lipzen A."/>
            <person name="Chen C."/>
            <person name="Yanf M."/>
            <person name="Daum C."/>
            <person name="Ng V."/>
            <person name="Clum A."/>
            <person name="Ohm R."/>
            <person name="Martin F."/>
            <person name="Silar P."/>
            <person name="Natvig D."/>
            <person name="Lalanne C."/>
            <person name="Gautier V."/>
            <person name="Ament-Velasquez S.L."/>
            <person name="Kruys A."/>
            <person name="Hutchinson M.I."/>
            <person name="Powell A.J."/>
            <person name="Barry K."/>
            <person name="Miller A.N."/>
            <person name="Grigoriev I.V."/>
            <person name="Debuchy R."/>
            <person name="Gladieux P."/>
            <person name="Thoren M.H."/>
            <person name="Johannesson H."/>
        </authorList>
    </citation>
    <scope>NUCLEOTIDE SEQUENCE</scope>
    <source>
        <strain evidence="2">CBS 508.74</strain>
    </source>
</reference>
<comment type="caution">
    <text evidence="2">The sequence shown here is derived from an EMBL/GenBank/DDBJ whole genome shotgun (WGS) entry which is preliminary data.</text>
</comment>
<evidence type="ECO:0000313" key="3">
    <source>
        <dbReference type="Proteomes" id="UP001302812"/>
    </source>
</evidence>
<dbReference type="GeneID" id="89940459"/>
<evidence type="ECO:0000313" key="2">
    <source>
        <dbReference type="EMBL" id="KAK4107455.1"/>
    </source>
</evidence>
<feature type="compositionally biased region" description="Basic residues" evidence="1">
    <location>
        <begin position="12"/>
        <end position="25"/>
    </location>
</feature>
<accession>A0AAN6T6Y8</accession>
<feature type="compositionally biased region" description="Low complexity" evidence="1">
    <location>
        <begin position="50"/>
        <end position="64"/>
    </location>
</feature>
<evidence type="ECO:0000256" key="1">
    <source>
        <dbReference type="SAM" id="MobiDB-lite"/>
    </source>
</evidence>
<dbReference type="Proteomes" id="UP001302812">
    <property type="component" value="Unassembled WGS sequence"/>
</dbReference>